<evidence type="ECO:0000256" key="8">
    <source>
        <dbReference type="ARBA" id="ARBA00023136"/>
    </source>
</evidence>
<dbReference type="PANTHER" id="PTHR48063">
    <property type="entry name" value="LRR RECEPTOR-LIKE KINASE"/>
    <property type="match status" value="1"/>
</dbReference>
<dbReference type="FunFam" id="3.80.10.10:FF:000111">
    <property type="entry name" value="LRR receptor-like serine/threonine-protein kinase ERECTA"/>
    <property type="match status" value="1"/>
</dbReference>
<keyword evidence="6" id="KW-0677">Repeat</keyword>
<feature type="transmembrane region" description="Helical" evidence="10">
    <location>
        <begin position="182"/>
        <end position="204"/>
    </location>
</feature>
<dbReference type="OrthoDB" id="1298150at2759"/>
<reference evidence="11 12" key="1">
    <citation type="submission" date="2020-09" db="EMBL/GenBank/DDBJ databases">
        <title>De no assembly of potato wild relative species, Solanum commersonii.</title>
        <authorList>
            <person name="Cho K."/>
        </authorList>
    </citation>
    <scope>NUCLEOTIDE SEQUENCE [LARGE SCALE GENOMIC DNA]</scope>
    <source>
        <strain evidence="11">LZ3.2</strain>
        <tissue evidence="11">Leaf</tissue>
    </source>
</reference>
<dbReference type="Pfam" id="PF00560">
    <property type="entry name" value="LRR_1"/>
    <property type="match status" value="4"/>
</dbReference>
<evidence type="ECO:0000256" key="10">
    <source>
        <dbReference type="SAM" id="Phobius"/>
    </source>
</evidence>
<evidence type="ECO:0000256" key="2">
    <source>
        <dbReference type="ARBA" id="ARBA00009592"/>
    </source>
</evidence>
<comment type="caution">
    <text evidence="11">The sequence shown here is derived from an EMBL/GenBank/DDBJ whole genome shotgun (WGS) entry which is preliminary data.</text>
</comment>
<dbReference type="InterPro" id="IPR032675">
    <property type="entry name" value="LRR_dom_sf"/>
</dbReference>
<name>A0A9J6AXQ3_SOLCO</name>
<protein>
    <submittedName>
        <fullName evidence="11">Uncharacterized protein</fullName>
    </submittedName>
</protein>
<organism evidence="11 12">
    <name type="scientific">Solanum commersonii</name>
    <name type="common">Commerson's wild potato</name>
    <name type="synonym">Commerson's nightshade</name>
    <dbReference type="NCBI Taxonomy" id="4109"/>
    <lineage>
        <taxon>Eukaryota</taxon>
        <taxon>Viridiplantae</taxon>
        <taxon>Streptophyta</taxon>
        <taxon>Embryophyta</taxon>
        <taxon>Tracheophyta</taxon>
        <taxon>Spermatophyta</taxon>
        <taxon>Magnoliopsida</taxon>
        <taxon>eudicotyledons</taxon>
        <taxon>Gunneridae</taxon>
        <taxon>Pentapetalae</taxon>
        <taxon>asterids</taxon>
        <taxon>lamiids</taxon>
        <taxon>Solanales</taxon>
        <taxon>Solanaceae</taxon>
        <taxon>Solanoideae</taxon>
        <taxon>Solaneae</taxon>
        <taxon>Solanum</taxon>
    </lineage>
</organism>
<accession>A0A9J6AXQ3</accession>
<keyword evidence="9" id="KW-0325">Glycoprotein</keyword>
<comment type="similarity">
    <text evidence="2">Belongs to the RLP family.</text>
</comment>
<comment type="subcellular location">
    <subcellularLocation>
        <location evidence="1">Membrane</location>
        <topology evidence="1">Single-pass type I membrane protein</topology>
    </subcellularLocation>
</comment>
<evidence type="ECO:0000313" key="12">
    <source>
        <dbReference type="Proteomes" id="UP000824120"/>
    </source>
</evidence>
<dbReference type="AlphaFoldDB" id="A0A9J6AXQ3"/>
<evidence type="ECO:0000256" key="5">
    <source>
        <dbReference type="ARBA" id="ARBA00022729"/>
    </source>
</evidence>
<evidence type="ECO:0000256" key="4">
    <source>
        <dbReference type="ARBA" id="ARBA00022692"/>
    </source>
</evidence>
<evidence type="ECO:0000256" key="7">
    <source>
        <dbReference type="ARBA" id="ARBA00022989"/>
    </source>
</evidence>
<keyword evidence="7 10" id="KW-1133">Transmembrane helix</keyword>
<sequence>MVKVKKKVEDDDELNYSVSSGTLIESAMVTTKGNMYQYDTNLVLFTSMDMSSNNLSGDIPISVTRLAGLRSFNLSKNNLTGRIPNDIGDMKFLESVDLSENQLYGQIPQSFSSLSTLSYLNLSDNNLSGMIPLSAQLQSFDPTSFQGNKLCRLPLFVNCSLDGNIPNHKYEDDESDKDEVDWFYISMAIGFALSFWGVCGSLLFKRSWRHAYFRFLDRSWEMLLAKIPIW</sequence>
<dbReference type="InterPro" id="IPR046956">
    <property type="entry name" value="RLP23-like"/>
</dbReference>
<proteinExistence type="inferred from homology"/>
<evidence type="ECO:0000313" key="11">
    <source>
        <dbReference type="EMBL" id="KAG5629264.1"/>
    </source>
</evidence>
<evidence type="ECO:0000256" key="3">
    <source>
        <dbReference type="ARBA" id="ARBA00022614"/>
    </source>
</evidence>
<keyword evidence="5" id="KW-0732">Signal</keyword>
<keyword evidence="4 10" id="KW-0812">Transmembrane</keyword>
<dbReference type="SUPFAM" id="SSF52058">
    <property type="entry name" value="L domain-like"/>
    <property type="match status" value="1"/>
</dbReference>
<evidence type="ECO:0000256" key="6">
    <source>
        <dbReference type="ARBA" id="ARBA00022737"/>
    </source>
</evidence>
<dbReference type="PANTHER" id="PTHR48063:SF98">
    <property type="entry name" value="LRR RECEPTOR-LIKE SERINE_THREONINE-PROTEIN KINASE FLS2"/>
    <property type="match status" value="1"/>
</dbReference>
<dbReference type="PRINTS" id="PR00019">
    <property type="entry name" value="LEURICHRPT"/>
</dbReference>
<dbReference type="Gene3D" id="3.80.10.10">
    <property type="entry name" value="Ribonuclease Inhibitor"/>
    <property type="match status" value="1"/>
</dbReference>
<evidence type="ECO:0000256" key="1">
    <source>
        <dbReference type="ARBA" id="ARBA00004479"/>
    </source>
</evidence>
<dbReference type="EMBL" id="JACXVP010000001">
    <property type="protein sequence ID" value="KAG5629264.1"/>
    <property type="molecule type" value="Genomic_DNA"/>
</dbReference>
<keyword evidence="8 10" id="KW-0472">Membrane</keyword>
<dbReference type="PROSITE" id="PS51450">
    <property type="entry name" value="LRR"/>
    <property type="match status" value="1"/>
</dbReference>
<gene>
    <name evidence="11" type="ORF">H5410_000981</name>
</gene>
<evidence type="ECO:0000256" key="9">
    <source>
        <dbReference type="ARBA" id="ARBA00023180"/>
    </source>
</evidence>
<dbReference type="Proteomes" id="UP000824120">
    <property type="component" value="Chromosome 1"/>
</dbReference>
<keyword evidence="3" id="KW-0433">Leucine-rich repeat</keyword>
<dbReference type="InterPro" id="IPR001611">
    <property type="entry name" value="Leu-rich_rpt"/>
</dbReference>
<dbReference type="GO" id="GO:0016020">
    <property type="term" value="C:membrane"/>
    <property type="evidence" value="ECO:0007669"/>
    <property type="project" value="UniProtKB-SubCell"/>
</dbReference>
<keyword evidence="12" id="KW-1185">Reference proteome</keyword>